<dbReference type="KEGG" id="gps:C427_1021"/>
<reference evidence="1 2" key="1">
    <citation type="journal article" date="2013" name="Genome Announc.">
        <title>Complete Genome Sequence of Glaciecola psychrophila Strain 170T.</title>
        <authorList>
            <person name="Yin J."/>
            <person name="Chen J."/>
            <person name="Liu G."/>
            <person name="Yu Y."/>
            <person name="Song L."/>
            <person name="Wang X."/>
            <person name="Qu X."/>
        </authorList>
    </citation>
    <scope>NUCLEOTIDE SEQUENCE [LARGE SCALE GENOMIC DNA]</scope>
    <source>
        <strain evidence="1 2">170</strain>
    </source>
</reference>
<dbReference type="Proteomes" id="UP000011864">
    <property type="component" value="Chromosome"/>
</dbReference>
<protein>
    <submittedName>
        <fullName evidence="1">Uncharacterized protein</fullName>
    </submittedName>
</protein>
<evidence type="ECO:0000313" key="2">
    <source>
        <dbReference type="Proteomes" id="UP000011864"/>
    </source>
</evidence>
<dbReference type="AlphaFoldDB" id="K7ADW2"/>
<proteinExistence type="predicted"/>
<sequence length="51" mass="6172">MIHTQEIIGDFMLIIQRDSGEQAHHIFLINSNLCHYNYQNPNHYFFHLLPF</sequence>
<dbReference type="EMBL" id="CP003837">
    <property type="protein sequence ID" value="AGH43130.1"/>
    <property type="molecule type" value="Genomic_DNA"/>
</dbReference>
<evidence type="ECO:0000313" key="1">
    <source>
        <dbReference type="EMBL" id="AGH43130.1"/>
    </source>
</evidence>
<dbReference type="STRING" id="1129794.C427_1021"/>
<name>K7ADW2_9ALTE</name>
<dbReference type="PATRIC" id="fig|1129794.4.peg.1008"/>
<keyword evidence="2" id="KW-1185">Reference proteome</keyword>
<organism evidence="1 2">
    <name type="scientific">Paraglaciecola psychrophila 170</name>
    <dbReference type="NCBI Taxonomy" id="1129794"/>
    <lineage>
        <taxon>Bacteria</taxon>
        <taxon>Pseudomonadati</taxon>
        <taxon>Pseudomonadota</taxon>
        <taxon>Gammaproteobacteria</taxon>
        <taxon>Alteromonadales</taxon>
        <taxon>Alteromonadaceae</taxon>
        <taxon>Paraglaciecola</taxon>
    </lineage>
</organism>
<accession>K7ADW2</accession>
<dbReference type="HOGENOM" id="CLU_3101844_0_0_6"/>
<gene>
    <name evidence="1" type="ORF">C427_1021</name>
</gene>